<sequence>MGKSRRLSRASVEDATFDENDDEAERNALRAARDAEAERIKSPHAAAKQGRPAGAAGDAGAGGPAAWGEIADVYADCIKMCNDNKVNEKNSWSLNLIDHMRDVLAKPGASSADGGAQLDDSAGTTNFQFASCTLDAGVKIYAYRVDSVYTTAYRVLGGLNRTGAAPGEDAGCDEDGVRTDGAADGIADGTDGAPAAAKRAPRAKPARSVAATLSSAAQLDGRPAPSACVLDPLFHSLCAKFDAGGARGLLLANMALHGANGLSLVFDGEGEPDVADEPELGAMLRAQLPAAGLRRLAPSPTAVHTLGVADALCEFVDGKMAELGEPDFYGHGLAPSAAPSRSDGTSDARTADVSASAELSEQPWMRDDGSFECGLVGHIGDEGAAAFDGDDDDDDGADAHAQDAEAALAHLAAAADGGDDDDGDGAAADLALFGSLAAARDTPAGVASGARAGDDPDAGARAAAVDAAGGIAGYEDEALNLYAQPAHERRGAGWAGPAHWRWRAGAMGADVRPSTLRGARKEKKAELVLDVSRADHAANAAAVRAKPARGSNKLTALALSKAAAGPLTLPYDHHLTVEQLTALFARPHVRATRLRTLRAPADAGEVRTDAGALDAVGACSDDDGDGGACAGYDDADGFLASPAHAAAASPPTLAAAGGGALGESDGGAQPGWLAPPLAALPPEVTYAKVAKKVNIRMLKESLWNVLDTACAPPRGAAPSAQPAQSFKAAMTTLAAHAPAEAMRDVSVAYCFICLLHLANEKGLCVDGTAALTDLTISKPT</sequence>
<keyword evidence="7" id="KW-0132">Cell division</keyword>
<evidence type="ECO:0000313" key="12">
    <source>
        <dbReference type="EMBL" id="KAG8464253.1"/>
    </source>
</evidence>
<dbReference type="GO" id="GO:0005737">
    <property type="term" value="C:cytoplasm"/>
    <property type="evidence" value="ECO:0007669"/>
    <property type="project" value="UniProtKB-SubCell"/>
</dbReference>
<proteinExistence type="inferred from homology"/>
<comment type="caution">
    <text evidence="12">The sequence shown here is derived from an EMBL/GenBank/DDBJ whole genome shotgun (WGS) entry which is preliminary data.</text>
</comment>
<dbReference type="GO" id="GO:0007076">
    <property type="term" value="P:mitotic chromosome condensation"/>
    <property type="evidence" value="ECO:0007669"/>
    <property type="project" value="InterPro"/>
</dbReference>
<keyword evidence="8" id="KW-0498">Mitosis</keyword>
<dbReference type="Proteomes" id="UP000751190">
    <property type="component" value="Unassembled WGS sequence"/>
</dbReference>
<dbReference type="Pfam" id="PF05786">
    <property type="entry name" value="Cnd2"/>
    <property type="match status" value="1"/>
</dbReference>
<feature type="compositionally biased region" description="Basic and acidic residues" evidence="11">
    <location>
        <begin position="25"/>
        <end position="41"/>
    </location>
</feature>
<accession>A0A8J5XCR8</accession>
<comment type="similarity">
    <text evidence="3">Belongs to the CND2 (condensin subunit 2) family.</text>
</comment>
<feature type="region of interest" description="Disordered" evidence="11">
    <location>
        <begin position="182"/>
        <end position="204"/>
    </location>
</feature>
<feature type="compositionally biased region" description="Low complexity" evidence="11">
    <location>
        <begin position="182"/>
        <end position="198"/>
    </location>
</feature>
<evidence type="ECO:0000256" key="4">
    <source>
        <dbReference type="ARBA" id="ARBA00016065"/>
    </source>
</evidence>
<evidence type="ECO:0000256" key="7">
    <source>
        <dbReference type="ARBA" id="ARBA00022618"/>
    </source>
</evidence>
<evidence type="ECO:0000256" key="8">
    <source>
        <dbReference type="ARBA" id="ARBA00022776"/>
    </source>
</evidence>
<dbReference type="GO" id="GO:0000796">
    <property type="term" value="C:condensin complex"/>
    <property type="evidence" value="ECO:0007669"/>
    <property type="project" value="InterPro"/>
</dbReference>
<organism evidence="12 13">
    <name type="scientific">Diacronema lutheri</name>
    <name type="common">Unicellular marine alga</name>
    <name type="synonym">Monochrysis lutheri</name>
    <dbReference type="NCBI Taxonomy" id="2081491"/>
    <lineage>
        <taxon>Eukaryota</taxon>
        <taxon>Haptista</taxon>
        <taxon>Haptophyta</taxon>
        <taxon>Pavlovophyceae</taxon>
        <taxon>Pavlovales</taxon>
        <taxon>Pavlovaceae</taxon>
        <taxon>Diacronema</taxon>
    </lineage>
</organism>
<feature type="region of interest" description="Disordered" evidence="11">
    <location>
        <begin position="332"/>
        <end position="367"/>
    </location>
</feature>
<evidence type="ECO:0000256" key="5">
    <source>
        <dbReference type="ARBA" id="ARBA00022454"/>
    </source>
</evidence>
<dbReference type="EMBL" id="JAGTXO010000013">
    <property type="protein sequence ID" value="KAG8464253.1"/>
    <property type="molecule type" value="Genomic_DNA"/>
</dbReference>
<dbReference type="GO" id="GO:0051301">
    <property type="term" value="P:cell division"/>
    <property type="evidence" value="ECO:0007669"/>
    <property type="project" value="UniProtKB-KW"/>
</dbReference>
<name>A0A8J5XCR8_DIALT</name>
<evidence type="ECO:0000256" key="11">
    <source>
        <dbReference type="SAM" id="MobiDB-lite"/>
    </source>
</evidence>
<comment type="subcellular location">
    <subcellularLocation>
        <location evidence="1">Chromosome</location>
    </subcellularLocation>
    <subcellularLocation>
        <location evidence="2">Cytoplasm</location>
    </subcellularLocation>
</comment>
<feature type="region of interest" description="Disordered" evidence="11">
    <location>
        <begin position="1"/>
        <end position="61"/>
    </location>
</feature>
<keyword evidence="9" id="KW-0226">DNA condensation</keyword>
<evidence type="ECO:0000256" key="1">
    <source>
        <dbReference type="ARBA" id="ARBA00004286"/>
    </source>
</evidence>
<dbReference type="PANTHER" id="PTHR13108:SF9">
    <property type="entry name" value="CONDENSIN COMPLEX SUBUNIT 2"/>
    <property type="match status" value="1"/>
</dbReference>
<gene>
    <name evidence="12" type="ORF">KFE25_003316</name>
</gene>
<feature type="compositionally biased region" description="Acidic residues" evidence="11">
    <location>
        <begin position="15"/>
        <end position="24"/>
    </location>
</feature>
<evidence type="ECO:0000256" key="10">
    <source>
        <dbReference type="ARBA" id="ARBA00023306"/>
    </source>
</evidence>
<dbReference type="AlphaFoldDB" id="A0A8J5XCR8"/>
<evidence type="ECO:0000256" key="2">
    <source>
        <dbReference type="ARBA" id="ARBA00004496"/>
    </source>
</evidence>
<dbReference type="OMA" id="FRKTCAD"/>
<keyword evidence="13" id="KW-1185">Reference proteome</keyword>
<dbReference type="GO" id="GO:0003682">
    <property type="term" value="F:chromatin binding"/>
    <property type="evidence" value="ECO:0007669"/>
    <property type="project" value="TreeGrafter"/>
</dbReference>
<evidence type="ECO:0000256" key="3">
    <source>
        <dbReference type="ARBA" id="ARBA00009471"/>
    </source>
</evidence>
<dbReference type="InterPro" id="IPR022816">
    <property type="entry name" value="Condensin_barren_su2"/>
</dbReference>
<keyword evidence="6" id="KW-0963">Cytoplasm</keyword>
<keyword evidence="10" id="KW-0131">Cell cycle</keyword>
<evidence type="ECO:0000256" key="6">
    <source>
        <dbReference type="ARBA" id="ARBA00022490"/>
    </source>
</evidence>
<protein>
    <recommendedName>
        <fullName evidence="4">Condensin complex subunit 2</fullName>
    </recommendedName>
</protein>
<feature type="compositionally biased region" description="Low complexity" evidence="11">
    <location>
        <begin position="45"/>
        <end position="56"/>
    </location>
</feature>
<keyword evidence="5" id="KW-0158">Chromosome</keyword>
<dbReference type="PANTHER" id="PTHR13108">
    <property type="entry name" value="CONDENSIN COMPLEX SUBUNIT 2"/>
    <property type="match status" value="1"/>
</dbReference>
<dbReference type="OrthoDB" id="362021at2759"/>
<reference evidence="12" key="1">
    <citation type="submission" date="2021-05" db="EMBL/GenBank/DDBJ databases">
        <title>The genome of the haptophyte Pavlova lutheri (Diacronema luteri, Pavlovales) - a model for lipid biosynthesis in eukaryotic algae.</title>
        <authorList>
            <person name="Hulatt C.J."/>
            <person name="Posewitz M.C."/>
        </authorList>
    </citation>
    <scope>NUCLEOTIDE SEQUENCE</scope>
    <source>
        <strain evidence="12">NIVA-4/92</strain>
    </source>
</reference>
<evidence type="ECO:0000313" key="13">
    <source>
        <dbReference type="Proteomes" id="UP000751190"/>
    </source>
</evidence>
<evidence type="ECO:0000256" key="9">
    <source>
        <dbReference type="ARBA" id="ARBA00023067"/>
    </source>
</evidence>